<proteinExistence type="predicted"/>
<protein>
    <submittedName>
        <fullName evidence="2">Uncharacterized protein</fullName>
    </submittedName>
</protein>
<evidence type="ECO:0000313" key="2">
    <source>
        <dbReference type="EMBL" id="KAL2730791.1"/>
    </source>
</evidence>
<dbReference type="Proteomes" id="UP001607302">
    <property type="component" value="Unassembled WGS sequence"/>
</dbReference>
<evidence type="ECO:0000256" key="1">
    <source>
        <dbReference type="SAM" id="MobiDB-lite"/>
    </source>
</evidence>
<accession>A0ABD2BDH0</accession>
<reference evidence="2 3" key="1">
    <citation type="journal article" date="2024" name="Ann. Entomol. Soc. Am.">
        <title>Genomic analyses of the southern and eastern yellowjacket wasps (Hymenoptera: Vespidae) reveal evolutionary signatures of social life.</title>
        <authorList>
            <person name="Catto M.A."/>
            <person name="Caine P.B."/>
            <person name="Orr S.E."/>
            <person name="Hunt B.G."/>
            <person name="Goodisman M.A.D."/>
        </authorList>
    </citation>
    <scope>NUCLEOTIDE SEQUENCE [LARGE SCALE GENOMIC DNA]</scope>
    <source>
        <strain evidence="2">233</strain>
        <tissue evidence="2">Head and thorax</tissue>
    </source>
</reference>
<feature type="region of interest" description="Disordered" evidence="1">
    <location>
        <begin position="61"/>
        <end position="108"/>
    </location>
</feature>
<evidence type="ECO:0000313" key="3">
    <source>
        <dbReference type="Proteomes" id="UP001607302"/>
    </source>
</evidence>
<keyword evidence="3" id="KW-1185">Reference proteome</keyword>
<name>A0ABD2BDH0_VESSQ</name>
<gene>
    <name evidence="2" type="ORF">V1478_005204</name>
</gene>
<organism evidence="2 3">
    <name type="scientific">Vespula squamosa</name>
    <name type="common">Southern yellow jacket</name>
    <name type="synonym">Wasp</name>
    <dbReference type="NCBI Taxonomy" id="30214"/>
    <lineage>
        <taxon>Eukaryota</taxon>
        <taxon>Metazoa</taxon>
        <taxon>Ecdysozoa</taxon>
        <taxon>Arthropoda</taxon>
        <taxon>Hexapoda</taxon>
        <taxon>Insecta</taxon>
        <taxon>Pterygota</taxon>
        <taxon>Neoptera</taxon>
        <taxon>Endopterygota</taxon>
        <taxon>Hymenoptera</taxon>
        <taxon>Apocrita</taxon>
        <taxon>Aculeata</taxon>
        <taxon>Vespoidea</taxon>
        <taxon>Vespidae</taxon>
        <taxon>Vespinae</taxon>
        <taxon>Vespula</taxon>
    </lineage>
</organism>
<sequence>MLVEEVRVRIERKGVGDEGIGLEGWSRTCGPAAAPAAAAAAAATAAAAAAAVAAAAAAGWSKLDGGQGRPNPKKGATCRSSTTSRGEGSRGGRFLRGAISDLYNEPLA</sequence>
<dbReference type="EMBL" id="JAUDFV010000110">
    <property type="protein sequence ID" value="KAL2730791.1"/>
    <property type="molecule type" value="Genomic_DNA"/>
</dbReference>
<comment type="caution">
    <text evidence="2">The sequence shown here is derived from an EMBL/GenBank/DDBJ whole genome shotgun (WGS) entry which is preliminary data.</text>
</comment>
<dbReference type="AlphaFoldDB" id="A0ABD2BDH0"/>